<dbReference type="AlphaFoldDB" id="A0A0N5BA12"/>
<dbReference type="WBParaSite" id="SPAL_0000288100.1">
    <property type="protein sequence ID" value="SPAL_0000288100.1"/>
    <property type="gene ID" value="SPAL_0000288100"/>
</dbReference>
<protein>
    <submittedName>
        <fullName evidence="5">C2H2-type domain-containing protein</fullName>
    </submittedName>
</protein>
<evidence type="ECO:0000313" key="4">
    <source>
        <dbReference type="Proteomes" id="UP000046392"/>
    </source>
</evidence>
<dbReference type="GO" id="GO:0008270">
    <property type="term" value="F:zinc ion binding"/>
    <property type="evidence" value="ECO:0007669"/>
    <property type="project" value="UniProtKB-KW"/>
</dbReference>
<accession>A0A0N5BA12</accession>
<evidence type="ECO:0000313" key="5">
    <source>
        <dbReference type="WBParaSite" id="SPAL_0000288100.1"/>
    </source>
</evidence>
<feature type="domain" description="C2H2-type" evidence="3">
    <location>
        <begin position="37"/>
        <end position="66"/>
    </location>
</feature>
<organism evidence="4 5">
    <name type="scientific">Strongyloides papillosus</name>
    <name type="common">Intestinal threadworm</name>
    <dbReference type="NCBI Taxonomy" id="174720"/>
    <lineage>
        <taxon>Eukaryota</taxon>
        <taxon>Metazoa</taxon>
        <taxon>Ecdysozoa</taxon>
        <taxon>Nematoda</taxon>
        <taxon>Chromadorea</taxon>
        <taxon>Rhabditida</taxon>
        <taxon>Tylenchina</taxon>
        <taxon>Panagrolaimomorpha</taxon>
        <taxon>Strongyloidoidea</taxon>
        <taxon>Strongyloididae</taxon>
        <taxon>Strongyloides</taxon>
    </lineage>
</organism>
<evidence type="ECO:0000256" key="1">
    <source>
        <dbReference type="PROSITE-ProRule" id="PRU00042"/>
    </source>
</evidence>
<sequence>MSINSDCPFYCFICCEIIISEEGKYLHFEQHVNYNRFKCLECDSQYSTYDNLKCHQQCFKHFDFQKTTNIGVRKLITSLMELSSKIVASADMDSVKFLLTVETEKNKTGNPESDISNDSEENTIDNGRAKDKSLVSNINTEVINSINVEKDDGKFKALTLFYN</sequence>
<evidence type="ECO:0000256" key="2">
    <source>
        <dbReference type="SAM" id="MobiDB-lite"/>
    </source>
</evidence>
<dbReference type="PROSITE" id="PS00028">
    <property type="entry name" value="ZINC_FINGER_C2H2_1"/>
    <property type="match status" value="1"/>
</dbReference>
<keyword evidence="4" id="KW-1185">Reference proteome</keyword>
<proteinExistence type="predicted"/>
<reference evidence="5" key="1">
    <citation type="submission" date="2017-02" db="UniProtKB">
        <authorList>
            <consortium name="WormBaseParasite"/>
        </authorList>
    </citation>
    <scope>IDENTIFICATION</scope>
</reference>
<dbReference type="Proteomes" id="UP000046392">
    <property type="component" value="Unplaced"/>
</dbReference>
<dbReference type="InterPro" id="IPR013087">
    <property type="entry name" value="Znf_C2H2_type"/>
</dbReference>
<keyword evidence="1" id="KW-0479">Metal-binding</keyword>
<keyword evidence="1" id="KW-0862">Zinc</keyword>
<keyword evidence="1" id="KW-0863">Zinc-finger</keyword>
<evidence type="ECO:0000259" key="3">
    <source>
        <dbReference type="PROSITE" id="PS50157"/>
    </source>
</evidence>
<name>A0A0N5BA12_STREA</name>
<dbReference type="PROSITE" id="PS50157">
    <property type="entry name" value="ZINC_FINGER_C2H2_2"/>
    <property type="match status" value="1"/>
</dbReference>
<feature type="region of interest" description="Disordered" evidence="2">
    <location>
        <begin position="106"/>
        <end position="128"/>
    </location>
</feature>